<dbReference type="EMBL" id="WXWW01000269">
    <property type="protein sequence ID" value="NAW67293.1"/>
    <property type="molecule type" value="Genomic_DNA"/>
</dbReference>
<feature type="region of interest" description="Disordered" evidence="1">
    <location>
        <begin position="20"/>
        <end position="66"/>
    </location>
</feature>
<keyword evidence="2" id="KW-0732">Signal</keyword>
<dbReference type="Proteomes" id="UP000465712">
    <property type="component" value="Unassembled WGS sequence"/>
</dbReference>
<dbReference type="SUPFAM" id="SSF50630">
    <property type="entry name" value="Acid proteases"/>
    <property type="match status" value="1"/>
</dbReference>
<feature type="signal peptide" evidence="2">
    <location>
        <begin position="1"/>
        <end position="19"/>
    </location>
</feature>
<dbReference type="PROSITE" id="PS51257">
    <property type="entry name" value="PROKAR_LIPOPROTEIN"/>
    <property type="match status" value="1"/>
</dbReference>
<reference evidence="4 5" key="1">
    <citation type="submission" date="2017-05" db="EMBL/GenBank/DDBJ databases">
        <title>High clonality and local adaptation shapes Vibrionaceae linages within an endangered oasis.</title>
        <authorList>
            <person name="Vazquez-Rosas-Landa M."/>
        </authorList>
    </citation>
    <scope>NUCLEOTIDE SEQUENCE [LARGE SCALE GENOMIC DNA]</scope>
    <source>
        <strain evidence="4 5">P46_P4S1P180</strain>
    </source>
</reference>
<dbReference type="AlphaFoldDB" id="A0A7X5AUD5"/>
<name>A0A7X5AUD5_9GAMM</name>
<feature type="chain" id="PRO_5030965143" description="Retropepsin-like aspartic endopeptidase domain-containing protein" evidence="2">
    <location>
        <begin position="20"/>
        <end position="216"/>
    </location>
</feature>
<dbReference type="Pfam" id="PF05618">
    <property type="entry name" value="Zn_protease"/>
    <property type="match status" value="1"/>
</dbReference>
<organism evidence="4 5">
    <name type="scientific">Photobacterium halotolerans</name>
    <dbReference type="NCBI Taxonomy" id="265726"/>
    <lineage>
        <taxon>Bacteria</taxon>
        <taxon>Pseudomonadati</taxon>
        <taxon>Pseudomonadota</taxon>
        <taxon>Gammaproteobacteria</taxon>
        <taxon>Vibrionales</taxon>
        <taxon>Vibrionaceae</taxon>
        <taxon>Photobacterium</taxon>
    </lineage>
</organism>
<dbReference type="PANTHER" id="PTHR38037">
    <property type="entry name" value="ZN_PROTEASE DOMAIN-CONTAINING PROTEIN"/>
    <property type="match status" value="1"/>
</dbReference>
<proteinExistence type="predicted"/>
<comment type="caution">
    <text evidence="4">The sequence shown here is derived from an EMBL/GenBank/DDBJ whole genome shotgun (WGS) entry which is preliminary data.</text>
</comment>
<sequence length="216" mass="23812">MKKLLFLFMIILLSGCVSSTQPSNQNGDVVQTDEPVTSVPQEQSESVKATPSAPAVATPAETTSPDIIPRTVKAKIPAVTPPQPKKVKTRDGKLILGQHEWVWLSPAKQFVKVRINQEQKASTLGVTSLVPFERDGNEWVKFTARGMDFEFPVIRWSGKEDAKSAIVRLRTILGDLNALTDFALVEGKDVVLGENFTKDVAIVDSTRDFVQPKKKK</sequence>
<evidence type="ECO:0000256" key="2">
    <source>
        <dbReference type="SAM" id="SignalP"/>
    </source>
</evidence>
<feature type="compositionally biased region" description="Low complexity" evidence="1">
    <location>
        <begin position="49"/>
        <end position="65"/>
    </location>
</feature>
<feature type="domain" description="Retropepsin-like aspartic endopeptidase" evidence="3">
    <location>
        <begin position="95"/>
        <end position="214"/>
    </location>
</feature>
<feature type="compositionally biased region" description="Polar residues" evidence="1">
    <location>
        <begin position="20"/>
        <end position="47"/>
    </location>
</feature>
<dbReference type="Gene3D" id="2.40.70.10">
    <property type="entry name" value="Acid Proteases"/>
    <property type="match status" value="1"/>
</dbReference>
<dbReference type="PANTHER" id="PTHR38037:SF2">
    <property type="entry name" value="ATP-DEPENDENT ZINC PROTEASE DOMAIN-CONTAINING PROTEIN-RELATED"/>
    <property type="match status" value="1"/>
</dbReference>
<evidence type="ECO:0000313" key="4">
    <source>
        <dbReference type="EMBL" id="NAW67293.1"/>
    </source>
</evidence>
<evidence type="ECO:0000313" key="5">
    <source>
        <dbReference type="Proteomes" id="UP000465712"/>
    </source>
</evidence>
<protein>
    <recommendedName>
        <fullName evidence="3">Retropepsin-like aspartic endopeptidase domain-containing protein</fullName>
    </recommendedName>
</protein>
<dbReference type="InterPro" id="IPR008503">
    <property type="entry name" value="Asp_endopeptidase"/>
</dbReference>
<gene>
    <name evidence="4" type="ORF">CAG72_19020</name>
</gene>
<dbReference type="InterPro" id="IPR021109">
    <property type="entry name" value="Peptidase_aspartic_dom_sf"/>
</dbReference>
<evidence type="ECO:0000259" key="3">
    <source>
        <dbReference type="Pfam" id="PF05618"/>
    </source>
</evidence>
<evidence type="ECO:0000256" key="1">
    <source>
        <dbReference type="SAM" id="MobiDB-lite"/>
    </source>
</evidence>
<dbReference type="RefSeq" id="WP_161446623.1">
    <property type="nucleotide sequence ID" value="NZ_WXWW01000269.1"/>
</dbReference>
<accession>A0A7X5AUD5</accession>